<evidence type="ECO:0000256" key="1">
    <source>
        <dbReference type="SAM" id="SignalP"/>
    </source>
</evidence>
<feature type="signal peptide" evidence="1">
    <location>
        <begin position="1"/>
        <end position="19"/>
    </location>
</feature>
<proteinExistence type="predicted"/>
<dbReference type="Gene3D" id="3.20.20.140">
    <property type="entry name" value="Metal-dependent hydrolases"/>
    <property type="match status" value="1"/>
</dbReference>
<evidence type="ECO:0000313" key="3">
    <source>
        <dbReference type="Proteomes" id="UP000051213"/>
    </source>
</evidence>
<keyword evidence="1" id="KW-0732">Signal</keyword>
<name>A0A0R2UAE3_9GAMM</name>
<dbReference type="AlphaFoldDB" id="A0A0R2UAE3"/>
<accession>A0A0R2UAE3</accession>
<dbReference type="Pfam" id="PF12228">
    <property type="entry name" value="DUF3604"/>
    <property type="match status" value="1"/>
</dbReference>
<organism evidence="2 3">
    <name type="scientific">SAR92 bacterium BACL26 MAG-121220-bin70</name>
    <dbReference type="NCBI Taxonomy" id="1655626"/>
    <lineage>
        <taxon>Bacteria</taxon>
        <taxon>Pseudomonadati</taxon>
        <taxon>Pseudomonadota</taxon>
        <taxon>Gammaproteobacteria</taxon>
        <taxon>Cellvibrionales</taxon>
        <taxon>Porticoccaceae</taxon>
        <taxon>SAR92 clade</taxon>
    </lineage>
</organism>
<evidence type="ECO:0000313" key="2">
    <source>
        <dbReference type="EMBL" id="KRO96212.1"/>
    </source>
</evidence>
<dbReference type="Proteomes" id="UP000051213">
    <property type="component" value="Unassembled WGS sequence"/>
</dbReference>
<gene>
    <name evidence="2" type="ORF">ABS24_07010</name>
</gene>
<comment type="caution">
    <text evidence="2">The sequence shown here is derived from an EMBL/GenBank/DDBJ whole genome shotgun (WGS) entry which is preliminary data.</text>
</comment>
<protein>
    <recommendedName>
        <fullName evidence="4">DUF3604 domain-containing protein</fullName>
    </recommendedName>
</protein>
<feature type="chain" id="PRO_5006425258" description="DUF3604 domain-containing protein" evidence="1">
    <location>
        <begin position="20"/>
        <end position="626"/>
    </location>
</feature>
<evidence type="ECO:0008006" key="4">
    <source>
        <dbReference type="Google" id="ProtNLM"/>
    </source>
</evidence>
<reference evidence="2 3" key="1">
    <citation type="submission" date="2015-10" db="EMBL/GenBank/DDBJ databases">
        <title>Metagenome-Assembled Genomes uncover a global brackish microbiome.</title>
        <authorList>
            <person name="Hugerth L.W."/>
            <person name="Larsson J."/>
            <person name="Alneberg J."/>
            <person name="Lindh M.V."/>
            <person name="Legrand C."/>
            <person name="Pinhassi J."/>
            <person name="Andersson A.F."/>
        </authorList>
    </citation>
    <scope>NUCLEOTIDE SEQUENCE [LARGE SCALE GENOMIC DNA]</scope>
    <source>
        <strain evidence="2">BACL26 MAG-121220-bin70</strain>
    </source>
</reference>
<sequence length="626" mass="69993">MIIKRTALICGLTISMVSAAEAKKQVYFGDTHLHSSYSFDAFLNNNHSADPDTAYRWAKGQPVIHPYNRTRVQINTPLDFLVVSDHAEMLGVMRAVRNDKFEAEDLGWYSNIKRWYAFRIMNQAIDDDTGLQFFGRFLPKNPSNEGHGDPVIDPNNNIGDVAIFGDTTKTSTVAWHDIVDAAERHNDPGTFTSLLGWEWSSIPLGVNLHRIVITPDGADKGKQFLPYGSDQSQYPEDLWQWLDETQKRTGARFLAIPHNSNISKGYMFDDTTLRGQPIDADYARRRIKWEPIVEVTQIKGDSETRSDFSPDDSFADFENYDHYIQKDQGKYIPSSADFIRPALKKGLAIGQKIGVNPYKFGLIGSTDAHSGLSSSEEGNFWGKMAKDSTPETKDRWGISPISSNGWNMSASGVAAVWAEENTREGLYAAFKRKEVYATSGPRMRVQMFAGWTFPDNAVMAENFAAIGNQYGVPMGGDLLATNKDGKAPSLLIRAVKGPVDANLDRIQVVKGWVDNDGRQQEKVYNVAWSDDRELNADGELADVGNTVDLSSGRYTNTIGQAELAVLWVDPDFNPENPAFYYTRVLQIPTPRNGLLDSLALELDEPPRGPKTIQERAYTSPIWYQSQ</sequence>
<dbReference type="EMBL" id="LICA01000061">
    <property type="protein sequence ID" value="KRO96212.1"/>
    <property type="molecule type" value="Genomic_DNA"/>
</dbReference>
<dbReference type="InterPro" id="IPR022028">
    <property type="entry name" value="DUF3604"/>
</dbReference>